<dbReference type="EMBL" id="JAKXMK010000007">
    <property type="protein sequence ID" value="MCH6166006.1"/>
    <property type="molecule type" value="Genomic_DNA"/>
</dbReference>
<evidence type="ECO:0000313" key="20">
    <source>
        <dbReference type="EMBL" id="MCH6166006.1"/>
    </source>
</evidence>
<evidence type="ECO:0000259" key="18">
    <source>
        <dbReference type="Pfam" id="PF00696"/>
    </source>
</evidence>
<comment type="pathway">
    <text evidence="4 17">Amino-acid biosynthesis; L-threonine biosynthesis; L-threonine from L-aspartate: step 1/5.</text>
</comment>
<dbReference type="InterPro" id="IPR005260">
    <property type="entry name" value="Asp_kin_monofn"/>
</dbReference>
<dbReference type="InterPro" id="IPR001048">
    <property type="entry name" value="Asp/Glu/Uridylate_kinase"/>
</dbReference>
<evidence type="ECO:0000256" key="16">
    <source>
        <dbReference type="RuleBase" id="RU003448"/>
    </source>
</evidence>
<reference evidence="20 21" key="1">
    <citation type="submission" date="2022-03" db="EMBL/GenBank/DDBJ databases">
        <title>Pseudonocardia alaer sp. nov., a novel actinomycete isolated from reed forest soil.</title>
        <authorList>
            <person name="Wang L."/>
        </authorList>
    </citation>
    <scope>NUCLEOTIDE SEQUENCE [LARGE SCALE GENOMIC DNA]</scope>
    <source>
        <strain evidence="20 21">Y-16303</strain>
    </source>
</reference>
<comment type="pathway">
    <text evidence="2 17">Amino-acid biosynthesis; L-lysine biosynthesis via DAP pathway; (S)-tetrahydrodipicolinate from L-aspartate: step 1/4.</text>
</comment>
<evidence type="ECO:0000256" key="7">
    <source>
        <dbReference type="ARBA" id="ARBA00016273"/>
    </source>
</evidence>
<dbReference type="PIRSF" id="PIRSF000726">
    <property type="entry name" value="Asp_kin"/>
    <property type="match status" value="1"/>
</dbReference>
<dbReference type="PANTHER" id="PTHR21499">
    <property type="entry name" value="ASPARTATE KINASE"/>
    <property type="match status" value="1"/>
</dbReference>
<gene>
    <name evidence="20" type="ORF">MMF94_09965</name>
</gene>
<evidence type="ECO:0000256" key="4">
    <source>
        <dbReference type="ARBA" id="ARBA00005139"/>
    </source>
</evidence>
<evidence type="ECO:0000256" key="14">
    <source>
        <dbReference type="ARBA" id="ARBA00023154"/>
    </source>
</evidence>
<dbReference type="Gene3D" id="3.30.2130.10">
    <property type="entry name" value="VC0802-like"/>
    <property type="match status" value="1"/>
</dbReference>
<dbReference type="PANTHER" id="PTHR21499:SF3">
    <property type="entry name" value="ASPARTOKINASE"/>
    <property type="match status" value="1"/>
</dbReference>
<evidence type="ECO:0000256" key="8">
    <source>
        <dbReference type="ARBA" id="ARBA00022605"/>
    </source>
</evidence>
<evidence type="ECO:0000256" key="6">
    <source>
        <dbReference type="ARBA" id="ARBA00013059"/>
    </source>
</evidence>
<dbReference type="PROSITE" id="PS00324">
    <property type="entry name" value="ASPARTOKINASE"/>
    <property type="match status" value="1"/>
</dbReference>
<keyword evidence="8 17" id="KW-0028">Amino-acid biosynthesis</keyword>
<evidence type="ECO:0000256" key="1">
    <source>
        <dbReference type="ARBA" id="ARBA00002843"/>
    </source>
</evidence>
<dbReference type="NCBIfam" id="NF005154">
    <property type="entry name" value="PRK06635.1-2"/>
    <property type="match status" value="1"/>
</dbReference>
<comment type="function">
    <text evidence="1">Catalyzes the phosphorylation of the beta-carboxyl group of aspartic acid with ATP to yield 4-phospho-L-aspartate, which is involved in the branched biosynthetic pathway leading to the biosynthesis of amino acids lysine, threonine, isoleucine and methionine.</text>
</comment>
<evidence type="ECO:0000256" key="10">
    <source>
        <dbReference type="ARBA" id="ARBA00022741"/>
    </source>
</evidence>
<dbReference type="Proteomes" id="UP001299970">
    <property type="component" value="Unassembled WGS sequence"/>
</dbReference>
<dbReference type="SUPFAM" id="SSF53633">
    <property type="entry name" value="Carbamate kinase-like"/>
    <property type="match status" value="1"/>
</dbReference>
<feature type="domain" description="Aspartate/glutamate/uridylate kinase" evidence="18">
    <location>
        <begin position="6"/>
        <end position="232"/>
    </location>
</feature>
<dbReference type="Gene3D" id="3.40.1160.10">
    <property type="entry name" value="Acetylglutamate kinase-like"/>
    <property type="match status" value="1"/>
</dbReference>
<dbReference type="SUPFAM" id="SSF55021">
    <property type="entry name" value="ACT-like"/>
    <property type="match status" value="1"/>
</dbReference>
<accession>A0ABS9TBT1</accession>
<keyword evidence="12" id="KW-0067">ATP-binding</keyword>
<sequence>MVQPALVWKFGGTSVADPIRLRAVAERMVAAQRAGHRMVTVLSAMGGSTDELNRMAYAMSSRPQLRELDALLSVGECISCALAALAVHDLGSRAVSLTGAQAGILTDAHYGNARLQDLRPQRILDALDTGAVVLVAGYQGISPSGDVTTLGRGGSDASAVAIAAALGLRECEIFTDVAGVFSADPRVVPDARQLATISREEMLQLAAAGARVLQPLAVELAAAHDIDIHVRSSFTTAAGTWLQEETVFDQPDITGVAHRERESFYTVSGASPAVITAALAERGAAVGSMVRDGDKVHITAPGAEESEIVAALFAAGARVLVRDDMGSVSIVGSGVGRRPGVTARALRTLEAEGIQPQLVTSTPSRVSFHVPERTVHHAVRLLHKTFGLHQDIGTERRRDRVTRSAS</sequence>
<dbReference type="NCBIfam" id="NF005155">
    <property type="entry name" value="PRK06635.1-4"/>
    <property type="match status" value="1"/>
</dbReference>
<organism evidence="20 21">
    <name type="scientific">Pseudonocardia alaniniphila</name>
    <dbReference type="NCBI Taxonomy" id="75291"/>
    <lineage>
        <taxon>Bacteria</taxon>
        <taxon>Bacillati</taxon>
        <taxon>Actinomycetota</taxon>
        <taxon>Actinomycetes</taxon>
        <taxon>Pseudonocardiales</taxon>
        <taxon>Pseudonocardiaceae</taxon>
        <taxon>Pseudonocardia</taxon>
    </lineage>
</organism>
<dbReference type="InterPro" id="IPR045865">
    <property type="entry name" value="ACT-like_dom_sf"/>
</dbReference>
<evidence type="ECO:0000256" key="5">
    <source>
        <dbReference type="ARBA" id="ARBA00010122"/>
    </source>
</evidence>
<dbReference type="RefSeq" id="WP_241036015.1">
    <property type="nucleotide sequence ID" value="NZ_BAAAJF010000078.1"/>
</dbReference>
<comment type="catalytic activity">
    <reaction evidence="15 16">
        <text>L-aspartate + ATP = 4-phospho-L-aspartate + ADP</text>
        <dbReference type="Rhea" id="RHEA:23776"/>
        <dbReference type="ChEBI" id="CHEBI:29991"/>
        <dbReference type="ChEBI" id="CHEBI:30616"/>
        <dbReference type="ChEBI" id="CHEBI:57535"/>
        <dbReference type="ChEBI" id="CHEBI:456216"/>
        <dbReference type="EC" id="2.7.2.4"/>
    </reaction>
</comment>
<dbReference type="InterPro" id="IPR036393">
    <property type="entry name" value="AceGlu_kinase-like_sf"/>
</dbReference>
<dbReference type="InterPro" id="IPR054352">
    <property type="entry name" value="ACT_Aspartokinase"/>
</dbReference>
<keyword evidence="9 16" id="KW-0808">Transferase</keyword>
<dbReference type="CDD" id="cd04261">
    <property type="entry name" value="AAK_AKii-LysC-BS"/>
    <property type="match status" value="1"/>
</dbReference>
<evidence type="ECO:0000256" key="3">
    <source>
        <dbReference type="ARBA" id="ARBA00004986"/>
    </source>
</evidence>
<keyword evidence="21" id="KW-1185">Reference proteome</keyword>
<keyword evidence="11 16" id="KW-0418">Kinase</keyword>
<comment type="pathway">
    <text evidence="3 17">Amino-acid biosynthesis; L-methionine biosynthesis via de novo pathway; L-homoserine from L-aspartate: step 1/3.</text>
</comment>
<evidence type="ECO:0000259" key="19">
    <source>
        <dbReference type="Pfam" id="PF22468"/>
    </source>
</evidence>
<dbReference type="Pfam" id="PF22468">
    <property type="entry name" value="ACT_9"/>
    <property type="match status" value="1"/>
</dbReference>
<dbReference type="EC" id="2.7.2.4" evidence="6 16"/>
<name>A0ABS9TBT1_9PSEU</name>
<comment type="similarity">
    <text evidence="5 16">Belongs to the aspartokinase family.</text>
</comment>
<dbReference type="GO" id="GO:0004072">
    <property type="term" value="F:aspartate kinase activity"/>
    <property type="evidence" value="ECO:0007669"/>
    <property type="project" value="UniProtKB-EC"/>
</dbReference>
<keyword evidence="14" id="KW-0457">Lysine biosynthesis</keyword>
<dbReference type="Pfam" id="PF00696">
    <property type="entry name" value="AA_kinase"/>
    <property type="match status" value="1"/>
</dbReference>
<evidence type="ECO:0000256" key="11">
    <source>
        <dbReference type="ARBA" id="ARBA00022777"/>
    </source>
</evidence>
<keyword evidence="13" id="KW-0220">Diaminopimelate biosynthesis</keyword>
<dbReference type="InterPro" id="IPR041740">
    <property type="entry name" value="AKii-LysC-BS"/>
</dbReference>
<evidence type="ECO:0000256" key="9">
    <source>
        <dbReference type="ARBA" id="ARBA00022679"/>
    </source>
</evidence>
<evidence type="ECO:0000256" key="17">
    <source>
        <dbReference type="RuleBase" id="RU004249"/>
    </source>
</evidence>
<dbReference type="InterPro" id="IPR001341">
    <property type="entry name" value="Asp_kinase"/>
</dbReference>
<evidence type="ECO:0000256" key="12">
    <source>
        <dbReference type="ARBA" id="ARBA00022840"/>
    </source>
</evidence>
<keyword evidence="10" id="KW-0547">Nucleotide-binding</keyword>
<dbReference type="InterPro" id="IPR018042">
    <property type="entry name" value="Aspartate_kinase_CS"/>
</dbReference>
<protein>
    <recommendedName>
        <fullName evidence="7 16">Aspartokinase</fullName>
        <ecNumber evidence="6 16">2.7.2.4</ecNumber>
    </recommendedName>
</protein>
<comment type="caution">
    <text evidence="20">The sequence shown here is derived from an EMBL/GenBank/DDBJ whole genome shotgun (WGS) entry which is preliminary data.</text>
</comment>
<dbReference type="NCBIfam" id="TIGR00657">
    <property type="entry name" value="asp_kinases"/>
    <property type="match status" value="1"/>
</dbReference>
<proteinExistence type="inferred from homology"/>
<evidence type="ECO:0000256" key="13">
    <source>
        <dbReference type="ARBA" id="ARBA00022915"/>
    </source>
</evidence>
<evidence type="ECO:0000256" key="15">
    <source>
        <dbReference type="ARBA" id="ARBA00047872"/>
    </source>
</evidence>
<feature type="domain" description="Aspartokinase ACT" evidence="19">
    <location>
        <begin position="328"/>
        <end position="386"/>
    </location>
</feature>
<evidence type="ECO:0000256" key="2">
    <source>
        <dbReference type="ARBA" id="ARBA00004766"/>
    </source>
</evidence>
<evidence type="ECO:0000313" key="21">
    <source>
        <dbReference type="Proteomes" id="UP001299970"/>
    </source>
</evidence>